<keyword evidence="2" id="KW-0540">Nuclease</keyword>
<comment type="caution">
    <text evidence="2">The sequence shown here is derived from an EMBL/GenBank/DDBJ whole genome shotgun (WGS) entry which is preliminary data.</text>
</comment>
<dbReference type="GO" id="GO:0004527">
    <property type="term" value="F:exonuclease activity"/>
    <property type="evidence" value="ECO:0007669"/>
    <property type="project" value="UniProtKB-KW"/>
</dbReference>
<dbReference type="SMART" id="SM00479">
    <property type="entry name" value="EXOIII"/>
    <property type="match status" value="1"/>
</dbReference>
<dbReference type="InterPro" id="IPR013520">
    <property type="entry name" value="Ribonucl_H"/>
</dbReference>
<evidence type="ECO:0000313" key="2">
    <source>
        <dbReference type="EMBL" id="RRG19342.1"/>
    </source>
</evidence>
<dbReference type="OrthoDB" id="1114334at2"/>
<dbReference type="InterPro" id="IPR036397">
    <property type="entry name" value="RNaseH_sf"/>
</dbReference>
<dbReference type="Pfam" id="PF00929">
    <property type="entry name" value="RNase_T"/>
    <property type="match status" value="1"/>
</dbReference>
<dbReference type="Gene3D" id="3.30.420.10">
    <property type="entry name" value="Ribonuclease H-like superfamily/Ribonuclease H"/>
    <property type="match status" value="1"/>
</dbReference>
<dbReference type="AlphaFoldDB" id="A0A425XXE6"/>
<protein>
    <submittedName>
        <fullName evidence="2">3'-5' exonuclease</fullName>
    </submittedName>
</protein>
<organism evidence="2 3">
    <name type="scientific">Ancylomarina euxinus</name>
    <dbReference type="NCBI Taxonomy" id="2283627"/>
    <lineage>
        <taxon>Bacteria</taxon>
        <taxon>Pseudomonadati</taxon>
        <taxon>Bacteroidota</taxon>
        <taxon>Bacteroidia</taxon>
        <taxon>Marinilabiliales</taxon>
        <taxon>Marinifilaceae</taxon>
        <taxon>Ancylomarina</taxon>
    </lineage>
</organism>
<dbReference type="Proteomes" id="UP000285794">
    <property type="component" value="Unassembled WGS sequence"/>
</dbReference>
<dbReference type="GO" id="GO:0006259">
    <property type="term" value="P:DNA metabolic process"/>
    <property type="evidence" value="ECO:0007669"/>
    <property type="project" value="UniProtKB-ARBA"/>
</dbReference>
<dbReference type="SUPFAM" id="SSF53098">
    <property type="entry name" value="Ribonuclease H-like"/>
    <property type="match status" value="1"/>
</dbReference>
<gene>
    <name evidence="2" type="ORF">DWB61_15655</name>
</gene>
<dbReference type="GO" id="GO:0003676">
    <property type="term" value="F:nucleic acid binding"/>
    <property type="evidence" value="ECO:0007669"/>
    <property type="project" value="InterPro"/>
</dbReference>
<keyword evidence="3" id="KW-1185">Reference proteome</keyword>
<evidence type="ECO:0000313" key="3">
    <source>
        <dbReference type="Proteomes" id="UP000285794"/>
    </source>
</evidence>
<accession>A0A425XXE6</accession>
<sequence length="191" mass="21764">MAKEILVLDIETTGFLNQGGKIVEIGIVKLDLDSGDVTPVYDSLIKEDGLNSSHTRGGFGWIFQNSDLRFEDLLEAPSLDSQKEEIQDLLDRYRVTAYNKAFDFGFLKDRGFHVKELDCPMHLSTPIVKLPAPNGRRGFKWPKVEEAWDYFFGDTGYIEAHRGLDDAIHEAKIVHKLYQMGEFPYTVSLFD</sequence>
<keyword evidence="2" id="KW-0378">Hydrolase</keyword>
<evidence type="ECO:0000259" key="1">
    <source>
        <dbReference type="SMART" id="SM00479"/>
    </source>
</evidence>
<feature type="domain" description="Exonuclease" evidence="1">
    <location>
        <begin position="4"/>
        <end position="183"/>
    </location>
</feature>
<dbReference type="InterPro" id="IPR012337">
    <property type="entry name" value="RNaseH-like_sf"/>
</dbReference>
<name>A0A425XXE6_9BACT</name>
<keyword evidence="2" id="KW-0269">Exonuclease</keyword>
<dbReference type="RefSeq" id="WP_125031826.1">
    <property type="nucleotide sequence ID" value="NZ_JAPXVP010000018.1"/>
</dbReference>
<dbReference type="CDD" id="cd06127">
    <property type="entry name" value="DEDDh"/>
    <property type="match status" value="1"/>
</dbReference>
<dbReference type="EMBL" id="QQWG01000021">
    <property type="protein sequence ID" value="RRG19342.1"/>
    <property type="molecule type" value="Genomic_DNA"/>
</dbReference>
<proteinExistence type="predicted"/>
<reference evidence="2 3" key="1">
    <citation type="submission" date="2018-07" db="EMBL/GenBank/DDBJ databases">
        <title>Draft genome sequence of Ancylomarina sp. M1P.</title>
        <authorList>
            <person name="Yadav S."/>
            <person name="Villanueva L."/>
            <person name="Damste J.S.S."/>
        </authorList>
    </citation>
    <scope>NUCLEOTIDE SEQUENCE [LARGE SCALE GENOMIC DNA]</scope>
    <source>
        <strain evidence="2 3">M1P</strain>
    </source>
</reference>